<keyword evidence="3" id="KW-0540">Nuclease</keyword>
<dbReference type="InterPro" id="IPR012337">
    <property type="entry name" value="RNaseH-like_sf"/>
</dbReference>
<comment type="caution">
    <text evidence="6">The sequence shown here is derived from an EMBL/GenBank/DDBJ whole genome shotgun (WGS) entry which is preliminary data.</text>
</comment>
<dbReference type="PANTHER" id="PTHR33317">
    <property type="entry name" value="POLYNUCLEOTIDYL TRANSFERASE, RIBONUCLEASE H-LIKE SUPERFAMILY PROTEIN"/>
    <property type="match status" value="1"/>
</dbReference>
<dbReference type="EMBL" id="AAOA02000002">
    <property type="protein sequence ID" value="EAQ97681.1"/>
    <property type="molecule type" value="Genomic_DNA"/>
</dbReference>
<dbReference type="CDD" id="cd16964">
    <property type="entry name" value="YqgF"/>
    <property type="match status" value="1"/>
</dbReference>
<dbReference type="PANTHER" id="PTHR33317:SF4">
    <property type="entry name" value="POLYNUCLEOTIDYL TRANSFERASE, RIBONUCLEASE H-LIKE SUPERFAMILY PROTEIN"/>
    <property type="match status" value="1"/>
</dbReference>
<protein>
    <submittedName>
        <fullName evidence="6">RNAse H-fold protein YqgF</fullName>
    </submittedName>
</protein>
<dbReference type="SMART" id="SM00732">
    <property type="entry name" value="YqgFc"/>
    <property type="match status" value="1"/>
</dbReference>
<dbReference type="Proteomes" id="UP000019205">
    <property type="component" value="Chromosome"/>
</dbReference>
<dbReference type="GO" id="GO:0004518">
    <property type="term" value="F:nuclease activity"/>
    <property type="evidence" value="ECO:0007669"/>
    <property type="project" value="UniProtKB-KW"/>
</dbReference>
<keyword evidence="7" id="KW-1185">Reference proteome</keyword>
<dbReference type="Gene3D" id="3.30.420.140">
    <property type="entry name" value="YqgF/RNase H-like domain"/>
    <property type="match status" value="1"/>
</dbReference>
<dbReference type="SUPFAM" id="SSF53098">
    <property type="entry name" value="Ribonuclease H-like"/>
    <property type="match status" value="1"/>
</dbReference>
<reference evidence="6 7" key="1">
    <citation type="journal article" date="2007" name="Proc. Natl. Acad. Sci. U.S.A.">
        <title>Characterization of a marine gammaproteobacterium capable of aerobic anoxygenic photosynthesis.</title>
        <authorList>
            <person name="Fuchs B.M."/>
            <person name="Spring S."/>
            <person name="Teeling H."/>
            <person name="Quast C."/>
            <person name="Wulf J."/>
            <person name="Schattenhofer M."/>
            <person name="Yan S."/>
            <person name="Ferriera S."/>
            <person name="Johnson J."/>
            <person name="Glockner F.O."/>
            <person name="Amann R."/>
        </authorList>
    </citation>
    <scope>NUCLEOTIDE SEQUENCE [LARGE SCALE GENOMIC DNA]</scope>
    <source>
        <strain evidence="6">KT71</strain>
    </source>
</reference>
<dbReference type="GO" id="GO:0005829">
    <property type="term" value="C:cytosol"/>
    <property type="evidence" value="ECO:0007669"/>
    <property type="project" value="TreeGrafter"/>
</dbReference>
<dbReference type="GO" id="GO:0016787">
    <property type="term" value="F:hydrolase activity"/>
    <property type="evidence" value="ECO:0007669"/>
    <property type="project" value="UniProtKB-KW"/>
</dbReference>
<evidence type="ECO:0000259" key="5">
    <source>
        <dbReference type="SMART" id="SM00732"/>
    </source>
</evidence>
<dbReference type="InterPro" id="IPR006641">
    <property type="entry name" value="YqgF/RNaseH-like_dom"/>
</dbReference>
<organism evidence="6 7">
    <name type="scientific">Congregibacter litoralis KT71</name>
    <dbReference type="NCBI Taxonomy" id="314285"/>
    <lineage>
        <taxon>Bacteria</taxon>
        <taxon>Pseudomonadati</taxon>
        <taxon>Pseudomonadota</taxon>
        <taxon>Gammaproteobacteria</taxon>
        <taxon>Cellvibrionales</taxon>
        <taxon>Halieaceae</taxon>
        <taxon>Congregibacter</taxon>
    </lineage>
</organism>
<gene>
    <name evidence="6" type="ORF">KT71_05210</name>
</gene>
<evidence type="ECO:0000256" key="3">
    <source>
        <dbReference type="ARBA" id="ARBA00022722"/>
    </source>
</evidence>
<reference evidence="6 7" key="2">
    <citation type="journal article" date="2009" name="PLoS ONE">
        <title>The photosynthetic apparatus and its regulation in the aerobic gammaproteobacterium Congregibacter litoralis gen. nov., sp. nov.</title>
        <authorList>
            <person name="Spring S."/>
            <person name="Lunsdorf H."/>
            <person name="Fuchs B.M."/>
            <person name="Tindall B.J."/>
        </authorList>
    </citation>
    <scope>NUCLEOTIDE SEQUENCE [LARGE SCALE GENOMIC DNA]</scope>
    <source>
        <strain evidence="6">KT71</strain>
    </source>
</reference>
<keyword evidence="4" id="KW-0378">Hydrolase</keyword>
<dbReference type="NCBIfam" id="TIGR00250">
    <property type="entry name" value="RNAse_H_YqgF"/>
    <property type="match status" value="1"/>
</dbReference>
<keyword evidence="2" id="KW-0690">Ribosome biogenesis</keyword>
<evidence type="ECO:0000256" key="2">
    <source>
        <dbReference type="ARBA" id="ARBA00022517"/>
    </source>
</evidence>
<dbReference type="InterPro" id="IPR005227">
    <property type="entry name" value="YqgF"/>
</dbReference>
<dbReference type="eggNOG" id="COG0816">
    <property type="taxonomic scope" value="Bacteria"/>
</dbReference>
<keyword evidence="1" id="KW-0963">Cytoplasm</keyword>
<name>A4A9D9_9GAMM</name>
<dbReference type="GO" id="GO:0000967">
    <property type="term" value="P:rRNA 5'-end processing"/>
    <property type="evidence" value="ECO:0007669"/>
    <property type="project" value="TreeGrafter"/>
</dbReference>
<proteinExistence type="predicted"/>
<evidence type="ECO:0000313" key="6">
    <source>
        <dbReference type="EMBL" id="EAQ97681.1"/>
    </source>
</evidence>
<dbReference type="InterPro" id="IPR037027">
    <property type="entry name" value="YqgF/RNaseH-like_dom_sf"/>
</dbReference>
<dbReference type="HOGENOM" id="CLU_098240_3_0_6"/>
<evidence type="ECO:0000256" key="4">
    <source>
        <dbReference type="ARBA" id="ARBA00022801"/>
    </source>
</evidence>
<dbReference type="Pfam" id="PF03652">
    <property type="entry name" value="RuvX"/>
    <property type="match status" value="1"/>
</dbReference>
<dbReference type="AlphaFoldDB" id="A4A9D9"/>
<evidence type="ECO:0000313" key="7">
    <source>
        <dbReference type="Proteomes" id="UP000019205"/>
    </source>
</evidence>
<accession>A4A9D9</accession>
<sequence>MAVGNSALGTTQPLAILRARDGQPDWTQVAALCKEWEPDLLLIGDPLNMDGTVSDFAQRARKFARRLEGRLGIAVEMVDERLSSFEVKQQQREAGHSGDYHESPVDDLAAELILKDWLRQR</sequence>
<dbReference type="STRING" id="314285.KT71_05210"/>
<feature type="domain" description="YqgF/RNase H-like" evidence="5">
    <location>
        <begin position="2"/>
        <end position="87"/>
    </location>
</feature>
<evidence type="ECO:0000256" key="1">
    <source>
        <dbReference type="ARBA" id="ARBA00022490"/>
    </source>
</evidence>